<evidence type="ECO:0000313" key="2">
    <source>
        <dbReference type="Proteomes" id="UP001596207"/>
    </source>
</evidence>
<keyword evidence="2" id="KW-1185">Reference proteome</keyword>
<name>A0ABW1HVG9_9ACTN</name>
<accession>A0ABW1HVG9</accession>
<proteinExistence type="predicted"/>
<gene>
    <name evidence="1" type="ORF">ACFPZ4_24030</name>
</gene>
<dbReference type="EMBL" id="JBHSQQ010000197">
    <property type="protein sequence ID" value="MFC5944529.1"/>
    <property type="molecule type" value="Genomic_DNA"/>
</dbReference>
<reference evidence="2" key="1">
    <citation type="journal article" date="2019" name="Int. J. Syst. Evol. Microbiol.">
        <title>The Global Catalogue of Microorganisms (GCM) 10K type strain sequencing project: providing services to taxonomists for standard genome sequencing and annotation.</title>
        <authorList>
            <consortium name="The Broad Institute Genomics Platform"/>
            <consortium name="The Broad Institute Genome Sequencing Center for Infectious Disease"/>
            <person name="Wu L."/>
            <person name="Ma J."/>
        </authorList>
    </citation>
    <scope>NUCLEOTIDE SEQUENCE [LARGE SCALE GENOMIC DNA]</scope>
    <source>
        <strain evidence="2">CGMCC 4.7173</strain>
    </source>
</reference>
<sequence length="50" mass="5155">PDPEAGPGAELRAAVAAARAADLDPEAALRRTTLAYADAIRAAERTTPRP</sequence>
<organism evidence="1 2">
    <name type="scientific">Micromonospora harpali</name>
    <dbReference type="NCBI Taxonomy" id="1490225"/>
    <lineage>
        <taxon>Bacteria</taxon>
        <taxon>Bacillati</taxon>
        <taxon>Actinomycetota</taxon>
        <taxon>Actinomycetes</taxon>
        <taxon>Micromonosporales</taxon>
        <taxon>Micromonosporaceae</taxon>
        <taxon>Micromonospora</taxon>
    </lineage>
</organism>
<comment type="caution">
    <text evidence="1">The sequence shown here is derived from an EMBL/GenBank/DDBJ whole genome shotgun (WGS) entry which is preliminary data.</text>
</comment>
<feature type="non-terminal residue" evidence="1">
    <location>
        <position position="1"/>
    </location>
</feature>
<evidence type="ECO:0000313" key="1">
    <source>
        <dbReference type="EMBL" id="MFC5944529.1"/>
    </source>
</evidence>
<dbReference type="Proteomes" id="UP001596207">
    <property type="component" value="Unassembled WGS sequence"/>
</dbReference>
<protein>
    <submittedName>
        <fullName evidence="1">Nucleoside triphosphate pyrophosphohydrolase</fullName>
    </submittedName>
</protein>